<reference evidence="2 3" key="1">
    <citation type="submission" date="2019-07" db="EMBL/GenBank/DDBJ databases">
        <title>Draft Genome Sequences of Bacteroides pyogenes Strains Isolated from the Uterus Holstein Dairy Cows with Metritis.</title>
        <authorList>
            <person name="Cunha F."/>
            <person name="Galvao K.N."/>
            <person name="Jeon S.J."/>
            <person name="Jeong K.C."/>
        </authorList>
    </citation>
    <scope>NUCLEOTIDE SEQUENCE [LARGE SCALE GENOMIC DNA]</scope>
    <source>
        <strain evidence="2 3">KG-31</strain>
    </source>
</reference>
<evidence type="ECO:0000313" key="3">
    <source>
        <dbReference type="Proteomes" id="UP000324383"/>
    </source>
</evidence>
<proteinExistence type="predicted"/>
<accession>A0A5D3EYL9</accession>
<evidence type="ECO:0000313" key="2">
    <source>
        <dbReference type="EMBL" id="TYK34797.1"/>
    </source>
</evidence>
<dbReference type="Proteomes" id="UP000324383">
    <property type="component" value="Unassembled WGS sequence"/>
</dbReference>
<dbReference type="Pfam" id="PF16125">
    <property type="entry name" value="DUF4837"/>
    <property type="match status" value="1"/>
</dbReference>
<keyword evidence="1" id="KW-0732">Signal</keyword>
<dbReference type="RefSeq" id="WP_027325914.1">
    <property type="nucleotide sequence ID" value="NZ_CAMBON010000057.1"/>
</dbReference>
<dbReference type="InterPro" id="IPR032286">
    <property type="entry name" value="DUF4837"/>
</dbReference>
<feature type="signal peptide" evidence="1">
    <location>
        <begin position="1"/>
        <end position="18"/>
    </location>
</feature>
<protein>
    <submittedName>
        <fullName evidence="2">DUF4837 family protein</fullName>
    </submittedName>
</protein>
<feature type="chain" id="PRO_5030116374" evidence="1">
    <location>
        <begin position="19"/>
        <end position="348"/>
    </location>
</feature>
<keyword evidence="3" id="KW-1185">Reference proteome</keyword>
<sequence>MKKYFSLFSLALAVVVLASCVGGNPLASGRPFEILVVVDQDVWERPAGRALHDVLDTDVPGLPQSEPSFRIMYTAPKNYDSTLKLIRNIVIVDIQDIYTKASFKFARDVYAAQQMILTIQAPDEEEFRKFVAENKQVIIDFFTRVEMNRQISLLEKKHSAMISNKADSLFGCEVWLPAELSYSKTGVDFLWVSTNTASADRNFVMYSYPYTDKDTFTKKFFIQKRDSVMKANIPGYKEGVYMMTDSLLTDVRAISVHNEYTMEVRGLWRMKGDFMGGPYVSHTRLDSKNNRIITAEIFVYSPDKMKRNLVRQMEASLYTLKLPGEVQQSRIPLGVKDGEQLKKQENGK</sequence>
<dbReference type="PROSITE" id="PS51257">
    <property type="entry name" value="PROKAR_LIPOPROTEIN"/>
    <property type="match status" value="1"/>
</dbReference>
<name>A0A5D3EYL9_9BACE</name>
<comment type="caution">
    <text evidence="2">The sequence shown here is derived from an EMBL/GenBank/DDBJ whole genome shotgun (WGS) entry which is preliminary data.</text>
</comment>
<organism evidence="2 3">
    <name type="scientific">Bacteroides pyogenes</name>
    <dbReference type="NCBI Taxonomy" id="310300"/>
    <lineage>
        <taxon>Bacteria</taxon>
        <taxon>Pseudomonadati</taxon>
        <taxon>Bacteroidota</taxon>
        <taxon>Bacteroidia</taxon>
        <taxon>Bacteroidales</taxon>
        <taxon>Bacteroidaceae</taxon>
        <taxon>Bacteroides</taxon>
    </lineage>
</organism>
<dbReference type="EMBL" id="VKLW01000005">
    <property type="protein sequence ID" value="TYK34797.1"/>
    <property type="molecule type" value="Genomic_DNA"/>
</dbReference>
<dbReference type="AlphaFoldDB" id="A0A5D3EYL9"/>
<evidence type="ECO:0000256" key="1">
    <source>
        <dbReference type="SAM" id="SignalP"/>
    </source>
</evidence>
<gene>
    <name evidence="2" type="ORF">FNJ60_03280</name>
</gene>